<dbReference type="Pfam" id="PF22810">
    <property type="entry name" value="LPMO_AA14"/>
    <property type="match status" value="1"/>
</dbReference>
<gene>
    <name evidence="12" type="ORF">HGRIS_008985</name>
</gene>
<evidence type="ECO:0000313" key="12">
    <source>
        <dbReference type="EMBL" id="KAL0948865.1"/>
    </source>
</evidence>
<evidence type="ECO:0000256" key="4">
    <source>
        <dbReference type="ARBA" id="ARBA00022723"/>
    </source>
</evidence>
<comment type="caution">
    <text evidence="12">The sequence shown here is derived from an EMBL/GenBank/DDBJ whole genome shotgun (WGS) entry which is preliminary data.</text>
</comment>
<name>A0ABR3J160_9AGAR</name>
<sequence>MYMLPYRCKVTNAHGVVPVGRAKVPAWCEDDQSKCTRGPKQMVYWNQLSGNNVEVSGDDSQGRAKSPGYNYKMGFSGGAQNDIFGL</sequence>
<comment type="subcellular location">
    <subcellularLocation>
        <location evidence="2">Secreted</location>
    </subcellularLocation>
</comment>
<evidence type="ECO:0000256" key="10">
    <source>
        <dbReference type="ARBA" id="ARBA00023180"/>
    </source>
</evidence>
<evidence type="ECO:0000256" key="6">
    <source>
        <dbReference type="ARBA" id="ARBA00023002"/>
    </source>
</evidence>
<evidence type="ECO:0000256" key="2">
    <source>
        <dbReference type="ARBA" id="ARBA00004613"/>
    </source>
</evidence>
<evidence type="ECO:0000256" key="3">
    <source>
        <dbReference type="ARBA" id="ARBA00022525"/>
    </source>
</evidence>
<dbReference type="InterPro" id="IPR054497">
    <property type="entry name" value="LPMO_AA14"/>
</dbReference>
<organism evidence="12 13">
    <name type="scientific">Hohenbuehelia grisea</name>
    <dbReference type="NCBI Taxonomy" id="104357"/>
    <lineage>
        <taxon>Eukaryota</taxon>
        <taxon>Fungi</taxon>
        <taxon>Dikarya</taxon>
        <taxon>Basidiomycota</taxon>
        <taxon>Agaricomycotina</taxon>
        <taxon>Agaricomycetes</taxon>
        <taxon>Agaricomycetidae</taxon>
        <taxon>Agaricales</taxon>
        <taxon>Pleurotineae</taxon>
        <taxon>Pleurotaceae</taxon>
        <taxon>Hohenbuehelia</taxon>
    </lineage>
</organism>
<evidence type="ECO:0000256" key="9">
    <source>
        <dbReference type="ARBA" id="ARBA00023157"/>
    </source>
</evidence>
<evidence type="ECO:0000256" key="11">
    <source>
        <dbReference type="ARBA" id="ARBA00046340"/>
    </source>
</evidence>
<accession>A0ABR3J160</accession>
<keyword evidence="8" id="KW-0503">Monooxygenase</keyword>
<evidence type="ECO:0000256" key="5">
    <source>
        <dbReference type="ARBA" id="ARBA00022729"/>
    </source>
</evidence>
<comment type="cofactor">
    <cofactor evidence="1">
        <name>Cu(2+)</name>
        <dbReference type="ChEBI" id="CHEBI:29036"/>
    </cofactor>
</comment>
<keyword evidence="10" id="KW-0325">Glycoprotein</keyword>
<keyword evidence="4" id="KW-0479">Metal-binding</keyword>
<keyword evidence="9" id="KW-1015">Disulfide bond</keyword>
<keyword evidence="3" id="KW-0964">Secreted</keyword>
<evidence type="ECO:0000313" key="13">
    <source>
        <dbReference type="Proteomes" id="UP001556367"/>
    </source>
</evidence>
<protein>
    <submittedName>
        <fullName evidence="12">Uncharacterized protein</fullName>
    </submittedName>
</protein>
<evidence type="ECO:0000256" key="8">
    <source>
        <dbReference type="ARBA" id="ARBA00023033"/>
    </source>
</evidence>
<comment type="similarity">
    <text evidence="11">Belongs to the polysaccharide monooxygenase AA14 family.</text>
</comment>
<reference evidence="13" key="1">
    <citation type="submission" date="2024-06" db="EMBL/GenBank/DDBJ databases">
        <title>Multi-omics analyses provide insights into the biosynthesis of the anticancer antibiotic pleurotin in Hohenbuehelia grisea.</title>
        <authorList>
            <person name="Weaver J.A."/>
            <person name="Alberti F."/>
        </authorList>
    </citation>
    <scope>NUCLEOTIDE SEQUENCE [LARGE SCALE GENOMIC DNA]</scope>
    <source>
        <strain evidence="13">T-177</strain>
    </source>
</reference>
<evidence type="ECO:0000256" key="1">
    <source>
        <dbReference type="ARBA" id="ARBA00001973"/>
    </source>
</evidence>
<evidence type="ECO:0000256" key="7">
    <source>
        <dbReference type="ARBA" id="ARBA00023008"/>
    </source>
</evidence>
<proteinExistence type="inferred from homology"/>
<keyword evidence="13" id="KW-1185">Reference proteome</keyword>
<keyword evidence="5" id="KW-0732">Signal</keyword>
<dbReference type="Proteomes" id="UP001556367">
    <property type="component" value="Unassembled WGS sequence"/>
</dbReference>
<keyword evidence="6" id="KW-0560">Oxidoreductase</keyword>
<dbReference type="EMBL" id="JASNQZ010000012">
    <property type="protein sequence ID" value="KAL0948865.1"/>
    <property type="molecule type" value="Genomic_DNA"/>
</dbReference>
<keyword evidence="7" id="KW-0186">Copper</keyword>